<name>A0ACB9YQ36_9PEZI</name>
<accession>A0ACB9YQ36</accession>
<sequence length="408" mass="45345">MSDNTTGMDIQVPQSQSQTGTAAYNEGVDGAGRTLNVLRDLDSFLGNPISSLVTWRASKKRFQLELGDTANFSKYLKSCKGAFQPRGRCRATATWAQFLYGLGITPNKNVVSRKFVQVREGDSIALGVDGEVVCHVVNLLGNMSQDGGQVLASTLGGRHWTSIGGIAWNQEDDTKAFSLSYEPCSEDQLAGRHKFFPSWRGGDPDDVMARYSLSLELGTELVWPPPSTPLHERIERLFEYSKLLDDTPAKSKPVFLTGRWVEGSERIYRRACGGEHVDEVVENVRANLDPESPGFDAAVEELRICFQPQRSHTLSYYNARQLVAVASAPEGILWIMSSKFPSALVDTLLAYGNEPEGSWKYALYLSRKQIIDLFRRGKDYHLVYNTDAIIVPLDSTAALWHGKSLRLK</sequence>
<evidence type="ECO:0000313" key="1">
    <source>
        <dbReference type="EMBL" id="KAI4861502.1"/>
    </source>
</evidence>
<protein>
    <submittedName>
        <fullName evidence="1">Uncharacterized protein</fullName>
    </submittedName>
</protein>
<proteinExistence type="predicted"/>
<evidence type="ECO:0000313" key="2">
    <source>
        <dbReference type="Proteomes" id="UP001497700"/>
    </source>
</evidence>
<dbReference type="EMBL" id="MU393550">
    <property type="protein sequence ID" value="KAI4861502.1"/>
    <property type="molecule type" value="Genomic_DNA"/>
</dbReference>
<keyword evidence="2" id="KW-1185">Reference proteome</keyword>
<dbReference type="Proteomes" id="UP001497700">
    <property type="component" value="Unassembled WGS sequence"/>
</dbReference>
<gene>
    <name evidence="1" type="ORF">F4820DRAFT_451865</name>
</gene>
<comment type="caution">
    <text evidence="1">The sequence shown here is derived from an EMBL/GenBank/DDBJ whole genome shotgun (WGS) entry which is preliminary data.</text>
</comment>
<reference evidence="1 2" key="1">
    <citation type="journal article" date="2022" name="New Phytol.">
        <title>Ecological generalism drives hyperdiversity of secondary metabolite gene clusters in xylarialean endophytes.</title>
        <authorList>
            <person name="Franco M.E.E."/>
            <person name="Wisecaver J.H."/>
            <person name="Arnold A.E."/>
            <person name="Ju Y.M."/>
            <person name="Slot J.C."/>
            <person name="Ahrendt S."/>
            <person name="Moore L.P."/>
            <person name="Eastman K.E."/>
            <person name="Scott K."/>
            <person name="Konkel Z."/>
            <person name="Mondo S.J."/>
            <person name="Kuo A."/>
            <person name="Hayes R.D."/>
            <person name="Haridas S."/>
            <person name="Andreopoulos B."/>
            <person name="Riley R."/>
            <person name="LaButti K."/>
            <person name="Pangilinan J."/>
            <person name="Lipzen A."/>
            <person name="Amirebrahimi M."/>
            <person name="Yan J."/>
            <person name="Adam C."/>
            <person name="Keymanesh K."/>
            <person name="Ng V."/>
            <person name="Louie K."/>
            <person name="Northen T."/>
            <person name="Drula E."/>
            <person name="Henrissat B."/>
            <person name="Hsieh H.M."/>
            <person name="Youens-Clark K."/>
            <person name="Lutzoni F."/>
            <person name="Miadlikowska J."/>
            <person name="Eastwood D.C."/>
            <person name="Hamelin R.C."/>
            <person name="Grigoriev I.V."/>
            <person name="U'Ren J.M."/>
        </authorList>
    </citation>
    <scope>NUCLEOTIDE SEQUENCE [LARGE SCALE GENOMIC DNA]</scope>
    <source>
        <strain evidence="1 2">CBS 119005</strain>
    </source>
</reference>
<organism evidence="1 2">
    <name type="scientific">Hypoxylon rubiginosum</name>
    <dbReference type="NCBI Taxonomy" id="110542"/>
    <lineage>
        <taxon>Eukaryota</taxon>
        <taxon>Fungi</taxon>
        <taxon>Dikarya</taxon>
        <taxon>Ascomycota</taxon>
        <taxon>Pezizomycotina</taxon>
        <taxon>Sordariomycetes</taxon>
        <taxon>Xylariomycetidae</taxon>
        <taxon>Xylariales</taxon>
        <taxon>Hypoxylaceae</taxon>
        <taxon>Hypoxylon</taxon>
    </lineage>
</organism>